<dbReference type="EMBL" id="HBUE01254359">
    <property type="protein sequence ID" value="CAG6555616.1"/>
    <property type="molecule type" value="Transcribed_RNA"/>
</dbReference>
<organism evidence="2">
    <name type="scientific">Culex pipiens</name>
    <name type="common">House mosquito</name>
    <dbReference type="NCBI Taxonomy" id="7175"/>
    <lineage>
        <taxon>Eukaryota</taxon>
        <taxon>Metazoa</taxon>
        <taxon>Ecdysozoa</taxon>
        <taxon>Arthropoda</taxon>
        <taxon>Hexapoda</taxon>
        <taxon>Insecta</taxon>
        <taxon>Pterygota</taxon>
        <taxon>Neoptera</taxon>
        <taxon>Endopterygota</taxon>
        <taxon>Diptera</taxon>
        <taxon>Nematocera</taxon>
        <taxon>Culicoidea</taxon>
        <taxon>Culicidae</taxon>
        <taxon>Culicinae</taxon>
        <taxon>Culicini</taxon>
        <taxon>Culex</taxon>
        <taxon>Culex</taxon>
    </lineage>
</organism>
<dbReference type="EMBL" id="HBUE01254348">
    <property type="protein sequence ID" value="CAG6555607.1"/>
    <property type="molecule type" value="Transcribed_RNA"/>
</dbReference>
<reference evidence="2" key="1">
    <citation type="submission" date="2021-05" db="EMBL/GenBank/DDBJ databases">
        <authorList>
            <person name="Alioto T."/>
            <person name="Alioto T."/>
            <person name="Gomez Garrido J."/>
        </authorList>
    </citation>
    <scope>NUCLEOTIDE SEQUENCE</scope>
</reference>
<accession>A0A8D8N840</accession>
<proteinExistence type="predicted"/>
<dbReference type="EMBL" id="HBUE01254369">
    <property type="protein sequence ID" value="CAG6555622.1"/>
    <property type="molecule type" value="Transcribed_RNA"/>
</dbReference>
<protein>
    <submittedName>
        <fullName evidence="2">(northern house mosquito) hypothetical protein</fullName>
    </submittedName>
</protein>
<dbReference type="AlphaFoldDB" id="A0A8D8N840"/>
<dbReference type="EMBL" id="HBUE01254356">
    <property type="protein sequence ID" value="CAG6555614.1"/>
    <property type="molecule type" value="Transcribed_RNA"/>
</dbReference>
<dbReference type="EMBL" id="HBUE01149396">
    <property type="protein sequence ID" value="CAG6504340.1"/>
    <property type="molecule type" value="Transcribed_RNA"/>
</dbReference>
<sequence>MSSPTLRVLSVPEDGSMSSGSITPRSAASPRQVRFFVTAKKSKIFTREKLLLPAMMYCRFHEQQLFRKIERKFSSSSASFAVIKHLKHSSEKFHCRWSVARYAKGKLYFASNLTSKLLIFSVEDVRWKNLNLRL</sequence>
<evidence type="ECO:0000256" key="1">
    <source>
        <dbReference type="SAM" id="MobiDB-lite"/>
    </source>
</evidence>
<evidence type="ECO:0000313" key="2">
    <source>
        <dbReference type="EMBL" id="CAG6555607.1"/>
    </source>
</evidence>
<dbReference type="EMBL" id="HBUE01254353">
    <property type="protein sequence ID" value="CAG6555611.1"/>
    <property type="molecule type" value="Transcribed_RNA"/>
</dbReference>
<dbReference type="EMBL" id="HBUE01149397">
    <property type="protein sequence ID" value="CAG6504341.1"/>
    <property type="molecule type" value="Transcribed_RNA"/>
</dbReference>
<dbReference type="EMBL" id="HBUE01149393">
    <property type="protein sequence ID" value="CAG6504338.1"/>
    <property type="molecule type" value="Transcribed_RNA"/>
</dbReference>
<dbReference type="EMBL" id="HBUE01149410">
    <property type="protein sequence ID" value="CAG6504349.1"/>
    <property type="molecule type" value="Transcribed_RNA"/>
</dbReference>
<feature type="compositionally biased region" description="Polar residues" evidence="1">
    <location>
        <begin position="16"/>
        <end position="25"/>
    </location>
</feature>
<name>A0A8D8N840_CULPI</name>
<dbReference type="EMBL" id="HBUE01149386">
    <property type="protein sequence ID" value="CAG6504332.1"/>
    <property type="molecule type" value="Transcribed_RNA"/>
</dbReference>
<dbReference type="EMBL" id="HBUE01254346">
    <property type="protein sequence ID" value="CAG6555606.1"/>
    <property type="molecule type" value="Transcribed_RNA"/>
</dbReference>
<dbReference type="EMBL" id="HBUE01254370">
    <property type="protein sequence ID" value="CAG6555623.1"/>
    <property type="molecule type" value="Transcribed_RNA"/>
</dbReference>
<dbReference type="EMBL" id="HBUE01254373">
    <property type="protein sequence ID" value="CAG6555625.1"/>
    <property type="molecule type" value="Transcribed_RNA"/>
</dbReference>
<dbReference type="EMBL" id="HBUE01149390">
    <property type="protein sequence ID" value="CAG6504335.1"/>
    <property type="molecule type" value="Transcribed_RNA"/>
</dbReference>
<dbReference type="EMBL" id="HBUE01149407">
    <property type="protein sequence ID" value="CAG6504347.1"/>
    <property type="molecule type" value="Transcribed_RNA"/>
</dbReference>
<dbReference type="EMBL" id="HBUE01149406">
    <property type="protein sequence ID" value="CAG6504346.1"/>
    <property type="molecule type" value="Transcribed_RNA"/>
</dbReference>
<dbReference type="EMBL" id="HBUE01254349">
    <property type="protein sequence ID" value="CAG6555608.1"/>
    <property type="molecule type" value="Transcribed_RNA"/>
</dbReference>
<feature type="region of interest" description="Disordered" evidence="1">
    <location>
        <begin position="1"/>
        <end position="25"/>
    </location>
</feature>
<dbReference type="EMBL" id="HBUE01149383">
    <property type="protein sequence ID" value="CAG6504330.1"/>
    <property type="molecule type" value="Transcribed_RNA"/>
</dbReference>
<dbReference type="EMBL" id="HBUE01149408">
    <property type="protein sequence ID" value="CAG6504348.1"/>
    <property type="molecule type" value="Transcribed_RNA"/>
</dbReference>
<dbReference type="EMBL" id="HBUE01149385">
    <property type="protein sequence ID" value="CAG6504331.1"/>
    <property type="molecule type" value="Transcribed_RNA"/>
</dbReference>
<dbReference type="EMBL" id="HBUE01149405">
    <property type="protein sequence ID" value="CAG6504345.1"/>
    <property type="molecule type" value="Transcribed_RNA"/>
</dbReference>
<dbReference type="EMBL" id="HBUE01254368">
    <property type="protein sequence ID" value="CAG6555621.1"/>
    <property type="molecule type" value="Transcribed_RNA"/>
</dbReference>
<dbReference type="EMBL" id="HBUE01254371">
    <property type="protein sequence ID" value="CAG6555624.1"/>
    <property type="molecule type" value="Transcribed_RNA"/>
</dbReference>
<dbReference type="EMBL" id="HBUE01254360">
    <property type="protein sequence ID" value="CAG6555617.1"/>
    <property type="molecule type" value="Transcribed_RNA"/>
</dbReference>